<reference evidence="1" key="2">
    <citation type="journal article" date="2015" name="Data Brief">
        <title>Shoot transcriptome of the giant reed, Arundo donax.</title>
        <authorList>
            <person name="Barrero R.A."/>
            <person name="Guerrero F.D."/>
            <person name="Moolhuijzen P."/>
            <person name="Goolsby J.A."/>
            <person name="Tidwell J."/>
            <person name="Bellgard S.E."/>
            <person name="Bellgard M.I."/>
        </authorList>
    </citation>
    <scope>NUCLEOTIDE SEQUENCE</scope>
    <source>
        <tissue evidence="1">Shoot tissue taken approximately 20 cm above the soil surface</tissue>
    </source>
</reference>
<evidence type="ECO:0000313" key="1">
    <source>
        <dbReference type="EMBL" id="JAD91572.1"/>
    </source>
</evidence>
<proteinExistence type="predicted"/>
<protein>
    <submittedName>
        <fullName evidence="1">Uncharacterized protein</fullName>
    </submittedName>
</protein>
<name>A0A0A9E6H6_ARUDO</name>
<organism evidence="1">
    <name type="scientific">Arundo donax</name>
    <name type="common">Giant reed</name>
    <name type="synonym">Donax arundinaceus</name>
    <dbReference type="NCBI Taxonomy" id="35708"/>
    <lineage>
        <taxon>Eukaryota</taxon>
        <taxon>Viridiplantae</taxon>
        <taxon>Streptophyta</taxon>
        <taxon>Embryophyta</taxon>
        <taxon>Tracheophyta</taxon>
        <taxon>Spermatophyta</taxon>
        <taxon>Magnoliopsida</taxon>
        <taxon>Liliopsida</taxon>
        <taxon>Poales</taxon>
        <taxon>Poaceae</taxon>
        <taxon>PACMAD clade</taxon>
        <taxon>Arundinoideae</taxon>
        <taxon>Arundineae</taxon>
        <taxon>Arundo</taxon>
    </lineage>
</organism>
<sequence length="51" mass="5284">MAPRSTTSAKMLIGARSVSVLMELSPSWNGSMAQMKSALGARSEEDGANIG</sequence>
<accession>A0A0A9E6H6</accession>
<reference evidence="1" key="1">
    <citation type="submission" date="2014-09" db="EMBL/GenBank/DDBJ databases">
        <authorList>
            <person name="Magalhaes I.L.F."/>
            <person name="Oliveira U."/>
            <person name="Santos F.R."/>
            <person name="Vidigal T.H.D.A."/>
            <person name="Brescovit A.D."/>
            <person name="Santos A.J."/>
        </authorList>
    </citation>
    <scope>NUCLEOTIDE SEQUENCE</scope>
    <source>
        <tissue evidence="1">Shoot tissue taken approximately 20 cm above the soil surface</tissue>
    </source>
</reference>
<dbReference type="AlphaFoldDB" id="A0A0A9E6H6"/>
<dbReference type="EMBL" id="GBRH01206323">
    <property type="protein sequence ID" value="JAD91572.1"/>
    <property type="molecule type" value="Transcribed_RNA"/>
</dbReference>